<dbReference type="PROSITE" id="PS51746">
    <property type="entry name" value="PPM_2"/>
    <property type="match status" value="1"/>
</dbReference>
<dbReference type="InterPro" id="IPR015655">
    <property type="entry name" value="PP2C"/>
</dbReference>
<evidence type="ECO:0000313" key="2">
    <source>
        <dbReference type="EMBL" id="DAD39665.1"/>
    </source>
</evidence>
<evidence type="ECO:0000313" key="3">
    <source>
        <dbReference type="Proteomes" id="UP000607653"/>
    </source>
</evidence>
<keyword evidence="3" id="KW-1185">Reference proteome</keyword>
<dbReference type="EMBL" id="DUZY01000005">
    <property type="protein sequence ID" value="DAD39665.1"/>
    <property type="molecule type" value="Genomic_DNA"/>
</dbReference>
<dbReference type="CDD" id="cd00143">
    <property type="entry name" value="PP2Cc"/>
    <property type="match status" value="1"/>
</dbReference>
<evidence type="ECO:0000259" key="1">
    <source>
        <dbReference type="PROSITE" id="PS51746"/>
    </source>
</evidence>
<dbReference type="AlphaFoldDB" id="A0A822Z860"/>
<dbReference type="GO" id="GO:0004722">
    <property type="term" value="F:protein serine/threonine phosphatase activity"/>
    <property type="evidence" value="ECO:0007669"/>
    <property type="project" value="InterPro"/>
</dbReference>
<feature type="domain" description="PPM-type phosphatase" evidence="1">
    <location>
        <begin position="1"/>
        <end position="118"/>
    </location>
</feature>
<dbReference type="Proteomes" id="UP000607653">
    <property type="component" value="Unassembled WGS sequence"/>
</dbReference>
<dbReference type="Pfam" id="PF00481">
    <property type="entry name" value="PP2C"/>
    <property type="match status" value="1"/>
</dbReference>
<dbReference type="InterPro" id="IPR036457">
    <property type="entry name" value="PPM-type-like_dom_sf"/>
</dbReference>
<reference evidence="2 3" key="1">
    <citation type="journal article" date="2020" name="Mol. Biol. Evol.">
        <title>Distinct Expression and Methylation Patterns for Genes with Different Fates following a Single Whole-Genome Duplication in Flowering Plants.</title>
        <authorList>
            <person name="Shi T."/>
            <person name="Rahmani R.S."/>
            <person name="Gugger P.F."/>
            <person name="Wang M."/>
            <person name="Li H."/>
            <person name="Zhang Y."/>
            <person name="Li Z."/>
            <person name="Wang Q."/>
            <person name="Van de Peer Y."/>
            <person name="Marchal K."/>
            <person name="Chen J."/>
        </authorList>
    </citation>
    <scope>NUCLEOTIDE SEQUENCE [LARGE SCALE GENOMIC DNA]</scope>
    <source>
        <tissue evidence="2">Leaf</tissue>
    </source>
</reference>
<dbReference type="InterPro" id="IPR001932">
    <property type="entry name" value="PPM-type_phosphatase-like_dom"/>
</dbReference>
<proteinExistence type="predicted"/>
<comment type="caution">
    <text evidence="2">The sequence shown here is derived from an EMBL/GenBank/DDBJ whole genome shotgun (WGS) entry which is preliminary data.</text>
</comment>
<dbReference type="Gene3D" id="3.60.40.10">
    <property type="entry name" value="PPM-type phosphatase domain"/>
    <property type="match status" value="1"/>
</dbReference>
<dbReference type="SUPFAM" id="SSF81606">
    <property type="entry name" value="PP2C-like"/>
    <property type="match status" value="1"/>
</dbReference>
<name>A0A822Z860_NELNU</name>
<protein>
    <recommendedName>
        <fullName evidence="1">PPM-type phosphatase domain-containing protein</fullName>
    </recommendedName>
</protein>
<accession>A0A822Z860</accession>
<dbReference type="PANTHER" id="PTHR47992">
    <property type="entry name" value="PROTEIN PHOSPHATASE"/>
    <property type="match status" value="1"/>
</dbReference>
<gene>
    <name evidence="2" type="ORF">HUJ06_013988</name>
</gene>
<sequence>MEDLYDVKMSKIGGKTNCLLGIFDRHGGSHAVEFLKERLFENLTRHLQLITNTKLTISETYQKTDIDFLEAQSNICKDDSYTISASVLVGSHLYVGDSRAVASKEGKDIPLSKDHKPN</sequence>
<organism evidence="2 3">
    <name type="scientific">Nelumbo nucifera</name>
    <name type="common">Sacred lotus</name>
    <dbReference type="NCBI Taxonomy" id="4432"/>
    <lineage>
        <taxon>Eukaryota</taxon>
        <taxon>Viridiplantae</taxon>
        <taxon>Streptophyta</taxon>
        <taxon>Embryophyta</taxon>
        <taxon>Tracheophyta</taxon>
        <taxon>Spermatophyta</taxon>
        <taxon>Magnoliopsida</taxon>
        <taxon>Proteales</taxon>
        <taxon>Nelumbonaceae</taxon>
        <taxon>Nelumbo</taxon>
    </lineage>
</organism>